<evidence type="ECO:0000259" key="16">
    <source>
        <dbReference type="PROSITE" id="PS50011"/>
    </source>
</evidence>
<dbReference type="Gene3D" id="1.10.510.10">
    <property type="entry name" value="Transferase(Phosphotransferase) domain 1"/>
    <property type="match status" value="1"/>
</dbReference>
<dbReference type="EC" id="4.6.1.2" evidence="3 13"/>
<dbReference type="GO" id="GO:0004383">
    <property type="term" value="F:guanylate cyclase activity"/>
    <property type="evidence" value="ECO:0007669"/>
    <property type="project" value="UniProtKB-EC"/>
</dbReference>
<dbReference type="GO" id="GO:0035556">
    <property type="term" value="P:intracellular signal transduction"/>
    <property type="evidence" value="ECO:0007669"/>
    <property type="project" value="InterPro"/>
</dbReference>
<dbReference type="GO" id="GO:0005886">
    <property type="term" value="C:plasma membrane"/>
    <property type="evidence" value="ECO:0007669"/>
    <property type="project" value="TreeGrafter"/>
</dbReference>
<evidence type="ECO:0000256" key="11">
    <source>
        <dbReference type="ARBA" id="ARBA00023293"/>
    </source>
</evidence>
<keyword evidence="7" id="KW-1133">Transmembrane helix</keyword>
<keyword evidence="8" id="KW-0472">Membrane</keyword>
<dbReference type="CDD" id="cd07302">
    <property type="entry name" value="CHD"/>
    <property type="match status" value="1"/>
</dbReference>
<comment type="subcellular location">
    <subcellularLocation>
        <location evidence="2">Membrane</location>
        <topology evidence="2">Single-pass type I membrane protein</topology>
    </subcellularLocation>
</comment>
<comment type="caution">
    <text evidence="18">The sequence shown here is derived from an EMBL/GenBank/DDBJ whole genome shotgun (WGS) entry which is preliminary data.</text>
</comment>
<keyword evidence="19" id="KW-1185">Reference proteome</keyword>
<dbReference type="Pfam" id="PF07714">
    <property type="entry name" value="PK_Tyr_Ser-Thr"/>
    <property type="match status" value="1"/>
</dbReference>
<dbReference type="InterPro" id="IPR029787">
    <property type="entry name" value="Nucleotide_cyclase"/>
</dbReference>
<reference evidence="18 19" key="1">
    <citation type="journal article" date="2023" name="Arcadia Sci">
        <title>De novo assembly of a long-read Amblyomma americanum tick genome.</title>
        <authorList>
            <person name="Chou S."/>
            <person name="Poskanzer K.E."/>
            <person name="Rollins M."/>
            <person name="Thuy-Boun P.S."/>
        </authorList>
    </citation>
    <scope>NUCLEOTIDE SEQUENCE [LARGE SCALE GENOMIC DNA]</scope>
    <source>
        <strain evidence="18">F_SG_1</strain>
        <tissue evidence="18">Salivary glands</tissue>
    </source>
</reference>
<proteinExistence type="inferred from homology"/>
<keyword evidence="9" id="KW-0325">Glycoprotein</keyword>
<dbReference type="SUPFAM" id="SSF56112">
    <property type="entry name" value="Protein kinase-like (PK-like)"/>
    <property type="match status" value="1"/>
</dbReference>
<dbReference type="PROSITE" id="PS50125">
    <property type="entry name" value="GUANYLATE_CYCLASE_2"/>
    <property type="match status" value="1"/>
</dbReference>
<organism evidence="18 19">
    <name type="scientific">Amblyomma americanum</name>
    <name type="common">Lone star tick</name>
    <dbReference type="NCBI Taxonomy" id="6943"/>
    <lineage>
        <taxon>Eukaryota</taxon>
        <taxon>Metazoa</taxon>
        <taxon>Ecdysozoa</taxon>
        <taxon>Arthropoda</taxon>
        <taxon>Chelicerata</taxon>
        <taxon>Arachnida</taxon>
        <taxon>Acari</taxon>
        <taxon>Parasitiformes</taxon>
        <taxon>Ixodida</taxon>
        <taxon>Ixodoidea</taxon>
        <taxon>Ixodidae</taxon>
        <taxon>Amblyomminae</taxon>
        <taxon>Amblyomma</taxon>
    </lineage>
</organism>
<dbReference type="InterPro" id="IPR011645">
    <property type="entry name" value="HNOB_dom_associated"/>
</dbReference>
<dbReference type="GO" id="GO:0004672">
    <property type="term" value="F:protein kinase activity"/>
    <property type="evidence" value="ECO:0007669"/>
    <property type="project" value="InterPro"/>
</dbReference>
<dbReference type="InterPro" id="IPR000719">
    <property type="entry name" value="Prot_kinase_dom"/>
</dbReference>
<protein>
    <recommendedName>
        <fullName evidence="3 13">Guanylate cyclase</fullName>
        <ecNumber evidence="3 13">4.6.1.2</ecNumber>
    </recommendedName>
</protein>
<dbReference type="PROSITE" id="PS50011">
    <property type="entry name" value="PROTEIN_KINASE_DOM"/>
    <property type="match status" value="1"/>
</dbReference>
<dbReference type="InterPro" id="IPR001245">
    <property type="entry name" value="Ser-Thr/Tyr_kinase_cat_dom"/>
</dbReference>
<evidence type="ECO:0000259" key="17">
    <source>
        <dbReference type="PROSITE" id="PS50125"/>
    </source>
</evidence>
<evidence type="ECO:0000256" key="14">
    <source>
        <dbReference type="SAM" id="Coils"/>
    </source>
</evidence>
<dbReference type="AlphaFoldDB" id="A0AAQ4DCU6"/>
<evidence type="ECO:0000256" key="12">
    <source>
        <dbReference type="RuleBase" id="RU000405"/>
    </source>
</evidence>
<evidence type="ECO:0000256" key="6">
    <source>
        <dbReference type="ARBA" id="ARBA00022741"/>
    </source>
</evidence>
<evidence type="ECO:0000256" key="2">
    <source>
        <dbReference type="ARBA" id="ARBA00004479"/>
    </source>
</evidence>
<dbReference type="InterPro" id="IPR011009">
    <property type="entry name" value="Kinase-like_dom_sf"/>
</dbReference>
<dbReference type="PROSITE" id="PS00452">
    <property type="entry name" value="GUANYLATE_CYCLASE_1"/>
    <property type="match status" value="1"/>
</dbReference>
<dbReference type="PANTHER" id="PTHR11920">
    <property type="entry name" value="GUANYLYL CYCLASE"/>
    <property type="match status" value="1"/>
</dbReference>
<feature type="domain" description="Protein kinase" evidence="16">
    <location>
        <begin position="81"/>
        <end position="368"/>
    </location>
</feature>
<dbReference type="FunFam" id="1.10.510.10:FF:000801">
    <property type="entry name" value="Guanylate cyclase"/>
    <property type="match status" value="1"/>
</dbReference>
<dbReference type="SUPFAM" id="SSF55073">
    <property type="entry name" value="Nucleotide cyclase"/>
    <property type="match status" value="1"/>
</dbReference>
<dbReference type="InterPro" id="IPR018297">
    <property type="entry name" value="A/G_cyclase_CS"/>
</dbReference>
<evidence type="ECO:0000256" key="9">
    <source>
        <dbReference type="ARBA" id="ARBA00023180"/>
    </source>
</evidence>
<dbReference type="Gene3D" id="3.30.70.1230">
    <property type="entry name" value="Nucleotide cyclase"/>
    <property type="match status" value="1"/>
</dbReference>
<evidence type="ECO:0000256" key="1">
    <source>
        <dbReference type="ARBA" id="ARBA00001436"/>
    </source>
</evidence>
<dbReference type="InterPro" id="IPR001054">
    <property type="entry name" value="A/G_cyclase"/>
</dbReference>
<feature type="compositionally biased region" description="Polar residues" evidence="15">
    <location>
        <begin position="805"/>
        <end position="819"/>
    </location>
</feature>
<keyword evidence="5" id="KW-0732">Signal</keyword>
<dbReference type="EMBL" id="JARKHS020032318">
    <property type="protein sequence ID" value="KAK8760286.1"/>
    <property type="molecule type" value="Genomic_DNA"/>
</dbReference>
<feature type="compositionally biased region" description="Low complexity" evidence="15">
    <location>
        <begin position="822"/>
        <end position="838"/>
    </location>
</feature>
<evidence type="ECO:0000313" key="18">
    <source>
        <dbReference type="EMBL" id="KAK8760286.1"/>
    </source>
</evidence>
<gene>
    <name evidence="18" type="ORF">V5799_028447</name>
</gene>
<dbReference type="PANTHER" id="PTHR11920:SF462">
    <property type="entry name" value="GUANYLATE CYCLASE"/>
    <property type="match status" value="1"/>
</dbReference>
<evidence type="ECO:0000256" key="15">
    <source>
        <dbReference type="SAM" id="MobiDB-lite"/>
    </source>
</evidence>
<feature type="coiled-coil region" evidence="14">
    <location>
        <begin position="376"/>
        <end position="403"/>
    </location>
</feature>
<dbReference type="Gene3D" id="6.10.250.780">
    <property type="match status" value="1"/>
</dbReference>
<evidence type="ECO:0000313" key="19">
    <source>
        <dbReference type="Proteomes" id="UP001321473"/>
    </source>
</evidence>
<keyword evidence="11 13" id="KW-0141">cGMP biosynthesis</keyword>
<comment type="similarity">
    <text evidence="12">Belongs to the adenylyl cyclase class-4/guanylyl cyclase family.</text>
</comment>
<dbReference type="GO" id="GO:0001653">
    <property type="term" value="F:peptide receptor activity"/>
    <property type="evidence" value="ECO:0007669"/>
    <property type="project" value="TreeGrafter"/>
</dbReference>
<dbReference type="InterPro" id="IPR050401">
    <property type="entry name" value="Cyclic_nucleotide_synthase"/>
</dbReference>
<evidence type="ECO:0000256" key="13">
    <source>
        <dbReference type="RuleBase" id="RU003431"/>
    </source>
</evidence>
<evidence type="ECO:0000256" key="3">
    <source>
        <dbReference type="ARBA" id="ARBA00012202"/>
    </source>
</evidence>
<dbReference type="GO" id="GO:0007168">
    <property type="term" value="P:receptor guanylyl cyclase signaling pathway"/>
    <property type="evidence" value="ECO:0007669"/>
    <property type="project" value="TreeGrafter"/>
</dbReference>
<keyword evidence="6" id="KW-0547">Nucleotide-binding</keyword>
<feature type="domain" description="Guanylate cyclase" evidence="17">
    <location>
        <begin position="439"/>
        <end position="568"/>
    </location>
</feature>
<keyword evidence="10 12" id="KW-0456">Lyase</keyword>
<evidence type="ECO:0000256" key="7">
    <source>
        <dbReference type="ARBA" id="ARBA00022989"/>
    </source>
</evidence>
<evidence type="ECO:0000256" key="8">
    <source>
        <dbReference type="ARBA" id="ARBA00023136"/>
    </source>
</evidence>
<dbReference type="GO" id="GO:0004016">
    <property type="term" value="F:adenylate cyclase activity"/>
    <property type="evidence" value="ECO:0007669"/>
    <property type="project" value="TreeGrafter"/>
</dbReference>
<dbReference type="Proteomes" id="UP001321473">
    <property type="component" value="Unassembled WGS sequence"/>
</dbReference>
<dbReference type="Pfam" id="PF07701">
    <property type="entry name" value="HNOBA"/>
    <property type="match status" value="1"/>
</dbReference>
<keyword evidence="4" id="KW-0812">Transmembrane</keyword>
<accession>A0AAQ4DCU6</accession>
<feature type="compositionally biased region" description="Low complexity" evidence="15">
    <location>
        <begin position="743"/>
        <end position="754"/>
    </location>
</feature>
<comment type="catalytic activity">
    <reaction evidence="1 13">
        <text>GTP = 3',5'-cyclic GMP + diphosphate</text>
        <dbReference type="Rhea" id="RHEA:13665"/>
        <dbReference type="ChEBI" id="CHEBI:33019"/>
        <dbReference type="ChEBI" id="CHEBI:37565"/>
        <dbReference type="ChEBI" id="CHEBI:57746"/>
        <dbReference type="EC" id="4.6.1.2"/>
    </reaction>
</comment>
<evidence type="ECO:0000256" key="5">
    <source>
        <dbReference type="ARBA" id="ARBA00022729"/>
    </source>
</evidence>
<name>A0AAQ4DCU6_AMBAM</name>
<dbReference type="Pfam" id="PF00211">
    <property type="entry name" value="Guanylate_cyc"/>
    <property type="match status" value="1"/>
</dbReference>
<sequence>MRPRNVAALKTLLDTTEGFPLTSGETVGVTASLLVCISAALGVAALVRRKLAVKQMRRRILLTQQDISLSPPMKKAFDGYYFERPDILKGSHDSLRQAYTNSSLQSLHASLDDRPNCARLKAKGDMVYLKYLIVQTAFEIKTKAMKQLQIMYEMRHENINSFLGCLADPSQPALVWEMCTRGSLTDVLASEDIRLDWTFRLSLLNDLVKGMRYLHNSPIRQHGHLTSRNCVIDSRWVLKVTDYGMPVFQDLQAITTLVRSAKDLLWTAPELLRGDGSLLRRGTQSGDVYSFAIVMQEVLLRGDPYCMLPLTAEEIIEKLKHPPPLIRPSVSKQTAPPEALHIMRQCWAEAPEMRPDFDVIADRFKSLYHGRKANIVETMFQMLEKYSNNLEDLIRERTVQLDEEKKKTEHLLNRMLPSSVAETLKAGLPVVPEKFEEVTVYFSDIVGFTTISAYSEPMEIVDLLNDLYTAFDSTINHYNVYKVETIGDAYMVVGGLPERTRDHAEQVATMALDLLHHCGRFRIRHMPNVPLMLRIGLHTGPVVAGVVGLTMPRYCLFGDTVNTASRMESTGRAYRIHISRTTERKLRQAGGYAVKYRGEIVLKGRGRQPTYWLTGKQGFNKILPEPPQDDDWNNHGFKDEEIFKALGRKKADDILDAPASPLSPYGHKVIGGIEVASGPASVAEVHAVMTGRPSVASANDICPPDSLSPCLSPLSPCHSWNTPSADAWSCKKSKLPADPPRTAASPSSGSASSGGHKKGNKVAAKESEPAVQLSWPENDLSADDPFGASGGVGVVCKDSEERSSWPATRNSSPSQSSWLRHSCSSLKQLSSPSDTEHV</sequence>
<dbReference type="GO" id="GO:0005524">
    <property type="term" value="F:ATP binding"/>
    <property type="evidence" value="ECO:0007669"/>
    <property type="project" value="InterPro"/>
</dbReference>
<evidence type="ECO:0000256" key="10">
    <source>
        <dbReference type="ARBA" id="ARBA00023239"/>
    </source>
</evidence>
<dbReference type="FunFam" id="3.30.70.1230:FF:000039">
    <property type="entry name" value="Guanylate cyclase"/>
    <property type="match status" value="1"/>
</dbReference>
<evidence type="ECO:0000256" key="4">
    <source>
        <dbReference type="ARBA" id="ARBA00022692"/>
    </source>
</evidence>
<feature type="region of interest" description="Disordered" evidence="15">
    <location>
        <begin position="731"/>
        <end position="838"/>
    </location>
</feature>
<dbReference type="SMART" id="SM00044">
    <property type="entry name" value="CYCc"/>
    <property type="match status" value="1"/>
</dbReference>
<keyword evidence="14" id="KW-0175">Coiled coil</keyword>